<evidence type="ECO:0000256" key="1">
    <source>
        <dbReference type="ARBA" id="ARBA00001957"/>
    </source>
</evidence>
<sequence length="680" mass="71621">MTAAPLPTDRRLELEHIDAGDSIHVNPLPATESEAAWVAWNNTVNTTVNNTVRDGLTATLPELMETQTRRTPDHTAVIYDRTALTYRELNGRANQLARTLVARGAGPEDLVGVALPRSAETLVALLAVVKSGAAWVPIDTEYPAPRIAALLSSAAPLLVLTTEAVAPVLPAQTERLVLDAPAVAEQIAGQPEQDLTDAERVAPLDPGNAAYVIHTSGSTGAPKGVVVTHGGLASLAVDHIERFAITEGDSVLQFASFNFDCSVGDLLMALCSGAALIIRPQDCLSGQELGALIDRTGVSHVTIPPQVLAALPPAKYRTLRTIATAGDVLSGAVVAQWAPGRRMFNAYGPTEATVDAVAAEVTAGTAGSDVPPIGRPVLNTQVYVLDADLRPVPTGCEGELFIAGAGLARGYLRQPGLTAERFLPCPFGSPGQRMYRTGDLVLWRPDGNLEFRGRVDQQVKIRGFRIEPAEVEAALSGHPDIADSVALAREDRPGSKRLVAYAVPVEGAAPDPAALRRYVTERLPDYLVPSAIVLLDAFPLNRNGKLDRGSLPAPELSSAATSRAPRGPHEELLCALFADVLGIDRVGPDDAFFDLGGDSVLAIRLAARVREAGWLLAPKDVFALQRVAALAEVLEPVPATPPVGTPQPAADGRGAPSGPGLLALSQEDIDDLTGEWANEF</sequence>
<evidence type="ECO:0000256" key="4">
    <source>
        <dbReference type="ARBA" id="ARBA00022553"/>
    </source>
</evidence>
<dbReference type="NCBIfam" id="TIGR01733">
    <property type="entry name" value="AA-adenyl-dom"/>
    <property type="match status" value="1"/>
</dbReference>
<dbReference type="Pfam" id="PF00550">
    <property type="entry name" value="PP-binding"/>
    <property type="match status" value="1"/>
</dbReference>
<dbReference type="RefSeq" id="WP_184571097.1">
    <property type="nucleotide sequence ID" value="NZ_JACHJL010000004.1"/>
</dbReference>
<reference evidence="7 8" key="1">
    <citation type="submission" date="2020-08" db="EMBL/GenBank/DDBJ databases">
        <title>Genomic Encyclopedia of Type Strains, Phase III (KMG-III): the genomes of soil and plant-associated and newly described type strains.</title>
        <authorList>
            <person name="Whitman W."/>
        </authorList>
    </citation>
    <scope>NUCLEOTIDE SEQUENCE [LARGE SCALE GENOMIC DNA]</scope>
    <source>
        <strain evidence="7 8">CECT 8305</strain>
    </source>
</reference>
<comment type="similarity">
    <text evidence="2">Belongs to the ATP-dependent AMP-binding enzyme family.</text>
</comment>
<dbReference type="InterPro" id="IPR045851">
    <property type="entry name" value="AMP-bd_C_sf"/>
</dbReference>
<dbReference type="InterPro" id="IPR025110">
    <property type="entry name" value="AMP-bd_C"/>
</dbReference>
<comment type="caution">
    <text evidence="7">The sequence shown here is derived from an EMBL/GenBank/DDBJ whole genome shotgun (WGS) entry which is preliminary data.</text>
</comment>
<keyword evidence="3" id="KW-0596">Phosphopantetheine</keyword>
<name>A0A7W9Q7F9_9ACTN</name>
<dbReference type="InterPro" id="IPR006162">
    <property type="entry name" value="Ppantetheine_attach_site"/>
</dbReference>
<dbReference type="FunFam" id="1.10.1200.10:FF:000005">
    <property type="entry name" value="Nonribosomal peptide synthetase 1"/>
    <property type="match status" value="1"/>
</dbReference>
<dbReference type="GO" id="GO:0031177">
    <property type="term" value="F:phosphopantetheine binding"/>
    <property type="evidence" value="ECO:0007669"/>
    <property type="project" value="TreeGrafter"/>
</dbReference>
<dbReference type="PROSITE" id="PS00455">
    <property type="entry name" value="AMP_BINDING"/>
    <property type="match status" value="1"/>
</dbReference>
<dbReference type="InterPro" id="IPR020845">
    <property type="entry name" value="AMP-binding_CS"/>
</dbReference>
<dbReference type="GO" id="GO:0005737">
    <property type="term" value="C:cytoplasm"/>
    <property type="evidence" value="ECO:0007669"/>
    <property type="project" value="TreeGrafter"/>
</dbReference>
<dbReference type="GO" id="GO:0044550">
    <property type="term" value="P:secondary metabolite biosynthetic process"/>
    <property type="evidence" value="ECO:0007669"/>
    <property type="project" value="UniProtKB-ARBA"/>
</dbReference>
<evidence type="ECO:0000256" key="3">
    <source>
        <dbReference type="ARBA" id="ARBA00022450"/>
    </source>
</evidence>
<dbReference type="FunFam" id="3.40.50.980:FF:000001">
    <property type="entry name" value="Non-ribosomal peptide synthetase"/>
    <property type="match status" value="1"/>
</dbReference>
<organism evidence="7 8">
    <name type="scientific">Streptomyces zagrosensis</name>
    <dbReference type="NCBI Taxonomy" id="1042984"/>
    <lineage>
        <taxon>Bacteria</taxon>
        <taxon>Bacillati</taxon>
        <taxon>Actinomycetota</taxon>
        <taxon>Actinomycetes</taxon>
        <taxon>Kitasatosporales</taxon>
        <taxon>Streptomycetaceae</taxon>
        <taxon>Streptomyces</taxon>
    </lineage>
</organism>
<dbReference type="InterPro" id="IPR010071">
    <property type="entry name" value="AA_adenyl_dom"/>
</dbReference>
<dbReference type="Gene3D" id="3.30.300.30">
    <property type="match status" value="1"/>
</dbReference>
<dbReference type="PROSITE" id="PS00012">
    <property type="entry name" value="PHOSPHOPANTETHEINE"/>
    <property type="match status" value="1"/>
</dbReference>
<dbReference type="SUPFAM" id="SSF56801">
    <property type="entry name" value="Acetyl-CoA synthetase-like"/>
    <property type="match status" value="1"/>
</dbReference>
<evidence type="ECO:0000259" key="6">
    <source>
        <dbReference type="PROSITE" id="PS50075"/>
    </source>
</evidence>
<dbReference type="GO" id="GO:0043041">
    <property type="term" value="P:amino acid activation for nonribosomal peptide biosynthetic process"/>
    <property type="evidence" value="ECO:0007669"/>
    <property type="project" value="TreeGrafter"/>
</dbReference>
<evidence type="ECO:0000313" key="8">
    <source>
        <dbReference type="Proteomes" id="UP000588098"/>
    </source>
</evidence>
<dbReference type="InterPro" id="IPR000873">
    <property type="entry name" value="AMP-dep_synth/lig_dom"/>
</dbReference>
<proteinExistence type="inferred from homology"/>
<dbReference type="PANTHER" id="PTHR45527">
    <property type="entry name" value="NONRIBOSOMAL PEPTIDE SYNTHETASE"/>
    <property type="match status" value="1"/>
</dbReference>
<dbReference type="AlphaFoldDB" id="A0A7W9Q7F9"/>
<accession>A0A7W9Q7F9</accession>
<dbReference type="Proteomes" id="UP000588098">
    <property type="component" value="Unassembled WGS sequence"/>
</dbReference>
<gene>
    <name evidence="7" type="ORF">FHS42_002071</name>
</gene>
<evidence type="ECO:0000256" key="2">
    <source>
        <dbReference type="ARBA" id="ARBA00006432"/>
    </source>
</evidence>
<dbReference type="PROSITE" id="PS50075">
    <property type="entry name" value="CARRIER"/>
    <property type="match status" value="1"/>
</dbReference>
<evidence type="ECO:0000313" key="7">
    <source>
        <dbReference type="EMBL" id="MBB5935021.1"/>
    </source>
</evidence>
<dbReference type="InterPro" id="IPR029058">
    <property type="entry name" value="AB_hydrolase_fold"/>
</dbReference>
<dbReference type="FunFam" id="3.30.300.30:FF:000010">
    <property type="entry name" value="Enterobactin synthetase component F"/>
    <property type="match status" value="1"/>
</dbReference>
<dbReference type="InterPro" id="IPR009081">
    <property type="entry name" value="PP-bd_ACP"/>
</dbReference>
<dbReference type="Pfam" id="PF00501">
    <property type="entry name" value="AMP-binding"/>
    <property type="match status" value="1"/>
</dbReference>
<dbReference type="Gene3D" id="2.30.38.10">
    <property type="entry name" value="Luciferase, Domain 3"/>
    <property type="match status" value="1"/>
</dbReference>
<dbReference type="EMBL" id="JACHJL010000004">
    <property type="protein sequence ID" value="MBB5935021.1"/>
    <property type="molecule type" value="Genomic_DNA"/>
</dbReference>
<evidence type="ECO:0000256" key="5">
    <source>
        <dbReference type="SAM" id="MobiDB-lite"/>
    </source>
</evidence>
<keyword evidence="8" id="KW-1185">Reference proteome</keyword>
<comment type="cofactor">
    <cofactor evidence="1">
        <name>pantetheine 4'-phosphate</name>
        <dbReference type="ChEBI" id="CHEBI:47942"/>
    </cofactor>
</comment>
<dbReference type="Pfam" id="PF13193">
    <property type="entry name" value="AMP-binding_C"/>
    <property type="match status" value="1"/>
</dbReference>
<dbReference type="PANTHER" id="PTHR45527:SF1">
    <property type="entry name" value="FATTY ACID SYNTHASE"/>
    <property type="match status" value="1"/>
</dbReference>
<dbReference type="InterPro" id="IPR036736">
    <property type="entry name" value="ACP-like_sf"/>
</dbReference>
<feature type="region of interest" description="Disordered" evidence="5">
    <location>
        <begin position="637"/>
        <end position="663"/>
    </location>
</feature>
<dbReference type="Gene3D" id="3.40.50.980">
    <property type="match status" value="2"/>
</dbReference>
<dbReference type="Gene3D" id="3.40.50.1820">
    <property type="entry name" value="alpha/beta hydrolase"/>
    <property type="match status" value="1"/>
</dbReference>
<keyword evidence="4" id="KW-0597">Phosphoprotein</keyword>
<protein>
    <submittedName>
        <fullName evidence="7">Amino acid adenylation domain-containing protein</fullName>
    </submittedName>
</protein>
<dbReference type="FunFam" id="2.30.38.10:FF:000001">
    <property type="entry name" value="Non-ribosomal peptide synthetase PvdI"/>
    <property type="match status" value="1"/>
</dbReference>
<feature type="domain" description="Carrier" evidence="6">
    <location>
        <begin position="564"/>
        <end position="638"/>
    </location>
</feature>
<dbReference type="FunFam" id="3.40.50.12780:FF:000012">
    <property type="entry name" value="Non-ribosomal peptide synthetase"/>
    <property type="match status" value="1"/>
</dbReference>
<dbReference type="SUPFAM" id="SSF47336">
    <property type="entry name" value="ACP-like"/>
    <property type="match status" value="1"/>
</dbReference>